<keyword evidence="4" id="KW-0446">Lipid-binding</keyword>
<evidence type="ECO:0000256" key="3">
    <source>
        <dbReference type="ARBA" id="ARBA00022448"/>
    </source>
</evidence>
<name>A0A2P5F5A9_TREOI</name>
<dbReference type="Gene3D" id="1.10.110.10">
    <property type="entry name" value="Plant lipid-transfer and hydrophobic proteins"/>
    <property type="match status" value="1"/>
</dbReference>
<organism evidence="7 8">
    <name type="scientific">Trema orientale</name>
    <name type="common">Charcoal tree</name>
    <name type="synonym">Celtis orientalis</name>
    <dbReference type="NCBI Taxonomy" id="63057"/>
    <lineage>
        <taxon>Eukaryota</taxon>
        <taxon>Viridiplantae</taxon>
        <taxon>Streptophyta</taxon>
        <taxon>Embryophyta</taxon>
        <taxon>Tracheophyta</taxon>
        <taxon>Spermatophyta</taxon>
        <taxon>Magnoliopsida</taxon>
        <taxon>eudicotyledons</taxon>
        <taxon>Gunneridae</taxon>
        <taxon>Pentapetalae</taxon>
        <taxon>rosids</taxon>
        <taxon>fabids</taxon>
        <taxon>Rosales</taxon>
        <taxon>Cannabaceae</taxon>
        <taxon>Trema</taxon>
    </lineage>
</organism>
<proteinExistence type="inferred from homology"/>
<protein>
    <recommendedName>
        <fullName evidence="6">Hydrophobic seed protein domain-containing protein</fullName>
    </recommendedName>
</protein>
<comment type="similarity">
    <text evidence="2">Belongs to the plant LTP family. PEARLI1 subfamily.</text>
</comment>
<reference evidence="8" key="1">
    <citation type="submission" date="2016-06" db="EMBL/GenBank/DDBJ databases">
        <title>Parallel loss of symbiosis genes in relatives of nitrogen-fixing non-legume Parasponia.</title>
        <authorList>
            <person name="Van Velzen R."/>
            <person name="Holmer R."/>
            <person name="Bu F."/>
            <person name="Rutten L."/>
            <person name="Van Zeijl A."/>
            <person name="Liu W."/>
            <person name="Santuari L."/>
            <person name="Cao Q."/>
            <person name="Sharma T."/>
            <person name="Shen D."/>
            <person name="Roswanjaya Y."/>
            <person name="Wardhani T."/>
            <person name="Kalhor M.S."/>
            <person name="Jansen J."/>
            <person name="Van den Hoogen J."/>
            <person name="Gungor B."/>
            <person name="Hartog M."/>
            <person name="Hontelez J."/>
            <person name="Verver J."/>
            <person name="Yang W.-C."/>
            <person name="Schijlen E."/>
            <person name="Repin R."/>
            <person name="Schilthuizen M."/>
            <person name="Schranz E."/>
            <person name="Heidstra R."/>
            <person name="Miyata K."/>
            <person name="Fedorova E."/>
            <person name="Kohlen W."/>
            <person name="Bisseling T."/>
            <person name="Smit S."/>
            <person name="Geurts R."/>
        </authorList>
    </citation>
    <scope>NUCLEOTIDE SEQUENCE [LARGE SCALE GENOMIC DNA]</scope>
    <source>
        <strain evidence="8">cv. RG33-2</strain>
    </source>
</reference>
<dbReference type="Proteomes" id="UP000237000">
    <property type="component" value="Unassembled WGS sequence"/>
</dbReference>
<comment type="caution">
    <text evidence="7">The sequence shown here is derived from an EMBL/GenBank/DDBJ whole genome shotgun (WGS) entry which is preliminary data.</text>
</comment>
<dbReference type="InParanoid" id="A0A2P5F5A9"/>
<dbReference type="AlphaFoldDB" id="A0A2P5F5A9"/>
<accession>A0A2P5F5A9</accession>
<feature type="domain" description="Hydrophobic seed protein" evidence="6">
    <location>
        <begin position="96"/>
        <end position="167"/>
    </location>
</feature>
<feature type="signal peptide" evidence="5">
    <location>
        <begin position="1"/>
        <end position="25"/>
    </location>
</feature>
<gene>
    <name evidence="7" type="ORF">TorRG33x02_112490</name>
</gene>
<evidence type="ECO:0000256" key="5">
    <source>
        <dbReference type="SAM" id="SignalP"/>
    </source>
</evidence>
<comment type="function">
    <text evidence="1">Plant non-specific lipid-transfer proteins transfer phospholipids as well as galactolipids across membranes. May play a role in wax or cutin deposition in the cell walls of expanding epidermal cells and certain secretory tissues.</text>
</comment>
<keyword evidence="5" id="KW-0732">Signal</keyword>
<evidence type="ECO:0000256" key="2">
    <source>
        <dbReference type="ARBA" id="ARBA00008965"/>
    </source>
</evidence>
<feature type="chain" id="PRO_5015120819" description="Hydrophobic seed protein domain-containing protein" evidence="5">
    <location>
        <begin position="26"/>
        <end position="170"/>
    </location>
</feature>
<dbReference type="Pfam" id="PF14547">
    <property type="entry name" value="Hydrophob_seed"/>
    <property type="match status" value="1"/>
</dbReference>
<evidence type="ECO:0000313" key="8">
    <source>
        <dbReference type="Proteomes" id="UP000237000"/>
    </source>
</evidence>
<evidence type="ECO:0000313" key="7">
    <source>
        <dbReference type="EMBL" id="PON92970.1"/>
    </source>
</evidence>
<dbReference type="InterPro" id="IPR036312">
    <property type="entry name" value="Bifun_inhib/LTP/seed_sf"/>
</dbReference>
<sequence>MSSKVQVCIALLLSLNLVFFTMVSSHPVQYSNNYYSHGLQCPTTNIIAKLIACKLELLEGTDLLNILNLLDETNLLNLLGSNGGLLAQLLGGLTPGGHNEEYCCKLISGLPIQVPTCLCATLKDLLSSLAGLLDATLLDDLDLTETVNSIFGNCGNYYKGLPSGFICSSE</sequence>
<keyword evidence="8" id="KW-1185">Reference proteome</keyword>
<evidence type="ECO:0000259" key="6">
    <source>
        <dbReference type="Pfam" id="PF14547"/>
    </source>
</evidence>
<dbReference type="EMBL" id="JXTC01000061">
    <property type="protein sequence ID" value="PON92970.1"/>
    <property type="molecule type" value="Genomic_DNA"/>
</dbReference>
<evidence type="ECO:0000256" key="4">
    <source>
        <dbReference type="ARBA" id="ARBA00023121"/>
    </source>
</evidence>
<dbReference type="GO" id="GO:0008289">
    <property type="term" value="F:lipid binding"/>
    <property type="evidence" value="ECO:0007669"/>
    <property type="project" value="UniProtKB-KW"/>
</dbReference>
<dbReference type="InterPro" id="IPR027923">
    <property type="entry name" value="Hydrophob_seed_dom"/>
</dbReference>
<evidence type="ECO:0000256" key="1">
    <source>
        <dbReference type="ARBA" id="ARBA00003211"/>
    </source>
</evidence>
<keyword evidence="3" id="KW-0813">Transport</keyword>